<evidence type="ECO:0000313" key="3">
    <source>
        <dbReference type="Proteomes" id="UP000253529"/>
    </source>
</evidence>
<dbReference type="PANTHER" id="PTHR43792:SF16">
    <property type="entry name" value="N-ACETYLTRANSFERASE DOMAIN-CONTAINING PROTEIN"/>
    <property type="match status" value="1"/>
</dbReference>
<proteinExistence type="predicted"/>
<dbReference type="InterPro" id="IPR016181">
    <property type="entry name" value="Acyl_CoA_acyltransferase"/>
</dbReference>
<keyword evidence="3" id="KW-1185">Reference proteome</keyword>
<dbReference type="Proteomes" id="UP000253529">
    <property type="component" value="Unassembled WGS sequence"/>
</dbReference>
<gene>
    <name evidence="2" type="ORF">DFR50_105126</name>
</gene>
<comment type="caution">
    <text evidence="2">The sequence shown here is derived from an EMBL/GenBank/DDBJ whole genome shotgun (WGS) entry which is preliminary data.</text>
</comment>
<accession>A0A366FP67</accession>
<dbReference type="Gene3D" id="3.40.630.30">
    <property type="match status" value="1"/>
</dbReference>
<sequence>MFPDLARDDVFRLETARLWLRWPRASDAGAIHRFCSLWEVARYTARIPHPYPPGSAERFIYGAREGNASGRELTLVMTPKKGQREAIGSISLEARGGDRLTLGFVLAPEHWGKGLTTEATWAIVRAGLELTPAVEILANVSVDNDASRHVLEACGFTIAATGLKGAPARGGLVECHTYRLTRAAWAEALEPWRSTFETAPLGTGPLA</sequence>
<dbReference type="InterPro" id="IPR051531">
    <property type="entry name" value="N-acetyltransferase"/>
</dbReference>
<evidence type="ECO:0000313" key="2">
    <source>
        <dbReference type="EMBL" id="RBP16483.1"/>
    </source>
</evidence>
<protein>
    <submittedName>
        <fullName evidence="2">RimJ/RimL family protein N-acetyltransferase</fullName>
    </submittedName>
</protein>
<dbReference type="EMBL" id="QNRK01000005">
    <property type="protein sequence ID" value="RBP16483.1"/>
    <property type="molecule type" value="Genomic_DNA"/>
</dbReference>
<dbReference type="InterPro" id="IPR000182">
    <property type="entry name" value="GNAT_dom"/>
</dbReference>
<reference evidence="2 3" key="1">
    <citation type="submission" date="2018-06" db="EMBL/GenBank/DDBJ databases">
        <title>Genomic Encyclopedia of Type Strains, Phase IV (KMG-IV): sequencing the most valuable type-strain genomes for metagenomic binning, comparative biology and taxonomic classification.</title>
        <authorList>
            <person name="Goeker M."/>
        </authorList>
    </citation>
    <scope>NUCLEOTIDE SEQUENCE [LARGE SCALE GENOMIC DNA]</scope>
    <source>
        <strain evidence="2 3">DSM 24875</strain>
    </source>
</reference>
<dbReference type="AlphaFoldDB" id="A0A366FP67"/>
<dbReference type="RefSeq" id="WP_170153068.1">
    <property type="nucleotide sequence ID" value="NZ_QNRK01000005.1"/>
</dbReference>
<dbReference type="Pfam" id="PF13302">
    <property type="entry name" value="Acetyltransf_3"/>
    <property type="match status" value="1"/>
</dbReference>
<dbReference type="GO" id="GO:0016747">
    <property type="term" value="F:acyltransferase activity, transferring groups other than amino-acyl groups"/>
    <property type="evidence" value="ECO:0007669"/>
    <property type="project" value="InterPro"/>
</dbReference>
<name>A0A366FP67_9HYPH</name>
<dbReference type="SUPFAM" id="SSF55729">
    <property type="entry name" value="Acyl-CoA N-acyltransferases (Nat)"/>
    <property type="match status" value="1"/>
</dbReference>
<evidence type="ECO:0000259" key="1">
    <source>
        <dbReference type="Pfam" id="PF13302"/>
    </source>
</evidence>
<feature type="domain" description="N-acetyltransferase" evidence="1">
    <location>
        <begin position="17"/>
        <end position="157"/>
    </location>
</feature>
<dbReference type="PANTHER" id="PTHR43792">
    <property type="entry name" value="GNAT FAMILY, PUTATIVE (AFU_ORTHOLOGUE AFUA_3G00765)-RELATED-RELATED"/>
    <property type="match status" value="1"/>
</dbReference>
<keyword evidence="2" id="KW-0808">Transferase</keyword>
<organism evidence="2 3">
    <name type="scientific">Roseiarcus fermentans</name>
    <dbReference type="NCBI Taxonomy" id="1473586"/>
    <lineage>
        <taxon>Bacteria</taxon>
        <taxon>Pseudomonadati</taxon>
        <taxon>Pseudomonadota</taxon>
        <taxon>Alphaproteobacteria</taxon>
        <taxon>Hyphomicrobiales</taxon>
        <taxon>Roseiarcaceae</taxon>
        <taxon>Roseiarcus</taxon>
    </lineage>
</organism>